<comment type="caution">
    <text evidence="2">The sequence shown here is derived from an EMBL/GenBank/DDBJ whole genome shotgun (WGS) entry which is preliminary data.</text>
</comment>
<evidence type="ECO:0000313" key="3">
    <source>
        <dbReference type="Proteomes" id="UP001296776"/>
    </source>
</evidence>
<keyword evidence="1" id="KW-0732">Signal</keyword>
<gene>
    <name evidence="2" type="ORF">CKO40_05645</name>
</gene>
<proteinExistence type="predicted"/>
<organism evidence="2 3">
    <name type="scientific">Halochromatium glycolicum</name>
    <dbReference type="NCBI Taxonomy" id="85075"/>
    <lineage>
        <taxon>Bacteria</taxon>
        <taxon>Pseudomonadati</taxon>
        <taxon>Pseudomonadota</taxon>
        <taxon>Gammaproteobacteria</taxon>
        <taxon>Chromatiales</taxon>
        <taxon>Chromatiaceae</taxon>
        <taxon>Halochromatium</taxon>
    </lineage>
</organism>
<protein>
    <submittedName>
        <fullName evidence="2">Uncharacterized protein</fullName>
    </submittedName>
</protein>
<evidence type="ECO:0000313" key="2">
    <source>
        <dbReference type="EMBL" id="MBK1704042.1"/>
    </source>
</evidence>
<keyword evidence="3" id="KW-1185">Reference proteome</keyword>
<evidence type="ECO:0000256" key="1">
    <source>
        <dbReference type="SAM" id="SignalP"/>
    </source>
</evidence>
<accession>A0AAJ0U2K0</accession>
<reference evidence="2" key="1">
    <citation type="submission" date="2017-08" db="EMBL/GenBank/DDBJ databases">
        <authorList>
            <person name="Imhoff J.F."/>
            <person name="Rahn T."/>
            <person name="Kuenzel S."/>
            <person name="Neulinger S.C."/>
        </authorList>
    </citation>
    <scope>NUCLEOTIDE SEQUENCE</scope>
    <source>
        <strain evidence="2">DSM 11080</strain>
    </source>
</reference>
<sequence>MRGALGVLLSLAAMIALVAEGRTADELLCELEIAAAQAELPVALETIATELAGRCLFLVKQREAGKERGAASNLRVNGLDPQGVDLADPQWRSQLDRALADARADPGWSLDPYLAKTAARDGRPTVDFTLCNMERVRPFKGSFRLLLAERHALPLGSGQYWRVRKEVAREPIARLAPAATVGCALPERFALPSDRLFLSTAIIAVVYDAIGHVQALLYETLTPEVAHP</sequence>
<dbReference type="AlphaFoldDB" id="A0AAJ0U2K0"/>
<dbReference type="Proteomes" id="UP001296776">
    <property type="component" value="Unassembled WGS sequence"/>
</dbReference>
<feature type="signal peptide" evidence="1">
    <location>
        <begin position="1"/>
        <end position="24"/>
    </location>
</feature>
<name>A0AAJ0U2K0_9GAMM</name>
<feature type="chain" id="PRO_5042491045" evidence="1">
    <location>
        <begin position="25"/>
        <end position="228"/>
    </location>
</feature>
<reference evidence="2" key="2">
    <citation type="journal article" date="2020" name="Microorganisms">
        <title>Osmotic Adaptation and Compatible Solute Biosynthesis of Phototrophic Bacteria as Revealed from Genome Analyses.</title>
        <authorList>
            <person name="Imhoff J.F."/>
            <person name="Rahn T."/>
            <person name="Kunzel S."/>
            <person name="Keller A."/>
            <person name="Neulinger S.C."/>
        </authorList>
    </citation>
    <scope>NUCLEOTIDE SEQUENCE</scope>
    <source>
        <strain evidence="2">DSM 11080</strain>
    </source>
</reference>
<dbReference type="EMBL" id="NRSJ01000006">
    <property type="protein sequence ID" value="MBK1704042.1"/>
    <property type="molecule type" value="Genomic_DNA"/>
</dbReference>